<dbReference type="EMBL" id="JAFCIX010000042">
    <property type="protein sequence ID" value="KAH6600249.1"/>
    <property type="molecule type" value="Genomic_DNA"/>
</dbReference>
<dbReference type="PANTHER" id="PTHR28595">
    <property type="entry name" value="39S RIBOSOMAL PROTEIN L54, MITOCHONDRIAL"/>
    <property type="match status" value="1"/>
</dbReference>
<name>A0ABQ8FLB5_9FUNG</name>
<comment type="subcellular location">
    <subcellularLocation>
        <location evidence="1">Mitochondrion</location>
    </subcellularLocation>
</comment>
<evidence type="ECO:0000313" key="9">
    <source>
        <dbReference type="Proteomes" id="UP001648503"/>
    </source>
</evidence>
<sequence length="146" mass="16134">MRVAKQSLTSLQQTLQQTLRLTSIPHVGAAAMPMSIKSRFHLQSSLILRYSSSSSIPPIDIVSETATTPPVSSCKEGTILKGLNVLKDGHDPVAMADSAYPPWLWTLLDTKQTDWLPEDQLSIRYLRTITRGKIKANALAKKTKSF</sequence>
<dbReference type="Pfam" id="PF08561">
    <property type="entry name" value="Ribosomal_L37"/>
    <property type="match status" value="1"/>
</dbReference>
<keyword evidence="4" id="KW-0496">Mitochondrion</keyword>
<evidence type="ECO:0000256" key="7">
    <source>
        <dbReference type="ARBA" id="ARBA00035179"/>
    </source>
</evidence>
<evidence type="ECO:0000256" key="3">
    <source>
        <dbReference type="ARBA" id="ARBA00022980"/>
    </source>
</evidence>
<comment type="caution">
    <text evidence="8">The sequence shown here is derived from an EMBL/GenBank/DDBJ whole genome shotgun (WGS) entry which is preliminary data.</text>
</comment>
<organism evidence="8 9">
    <name type="scientific">Batrachochytrium salamandrivorans</name>
    <dbReference type="NCBI Taxonomy" id="1357716"/>
    <lineage>
        <taxon>Eukaryota</taxon>
        <taxon>Fungi</taxon>
        <taxon>Fungi incertae sedis</taxon>
        <taxon>Chytridiomycota</taxon>
        <taxon>Chytridiomycota incertae sedis</taxon>
        <taxon>Chytridiomycetes</taxon>
        <taxon>Rhizophydiales</taxon>
        <taxon>Rhizophydiales incertae sedis</taxon>
        <taxon>Batrachochytrium</taxon>
    </lineage>
</organism>
<evidence type="ECO:0000256" key="2">
    <source>
        <dbReference type="ARBA" id="ARBA00022946"/>
    </source>
</evidence>
<evidence type="ECO:0000256" key="4">
    <source>
        <dbReference type="ARBA" id="ARBA00023128"/>
    </source>
</evidence>
<dbReference type="PANTHER" id="PTHR28595:SF1">
    <property type="entry name" value="LARGE RIBOSOMAL SUBUNIT PROTEIN ML54"/>
    <property type="match status" value="1"/>
</dbReference>
<accession>A0ABQ8FLB5</accession>
<reference evidence="8 9" key="1">
    <citation type="submission" date="2021-02" db="EMBL/GenBank/DDBJ databases">
        <title>Variation within the Batrachochytrium salamandrivorans European outbreak.</title>
        <authorList>
            <person name="Kelly M."/>
            <person name="Pasmans F."/>
            <person name="Shea T.P."/>
            <person name="Munoz J.F."/>
            <person name="Carranza S."/>
            <person name="Cuomo C.A."/>
            <person name="Martel A."/>
        </authorList>
    </citation>
    <scope>NUCLEOTIDE SEQUENCE [LARGE SCALE GENOMIC DNA]</scope>
    <source>
        <strain evidence="8 9">AMFP18/2</strain>
    </source>
</reference>
<proteinExistence type="inferred from homology"/>
<evidence type="ECO:0000256" key="5">
    <source>
        <dbReference type="ARBA" id="ARBA00023274"/>
    </source>
</evidence>
<protein>
    <recommendedName>
        <fullName evidence="7">Large ribosomal subunit protein mL54</fullName>
    </recommendedName>
</protein>
<keyword evidence="3" id="KW-0689">Ribosomal protein</keyword>
<keyword evidence="2" id="KW-0809">Transit peptide</keyword>
<evidence type="ECO:0000256" key="1">
    <source>
        <dbReference type="ARBA" id="ARBA00004173"/>
    </source>
</evidence>
<comment type="similarity">
    <text evidence="6">Belongs to the mitochondrion-specific ribosomal protein mL54 family.</text>
</comment>
<dbReference type="Proteomes" id="UP001648503">
    <property type="component" value="Unassembled WGS sequence"/>
</dbReference>
<dbReference type="InterPro" id="IPR013870">
    <property type="entry name" value="Ribosomal_mL54"/>
</dbReference>
<gene>
    <name evidence="8" type="ORF">BASA50_002424</name>
</gene>
<keyword evidence="9" id="KW-1185">Reference proteome</keyword>
<keyword evidence="5" id="KW-0687">Ribonucleoprotein</keyword>
<evidence type="ECO:0000256" key="6">
    <source>
        <dbReference type="ARBA" id="ARBA00033752"/>
    </source>
</evidence>
<evidence type="ECO:0000313" key="8">
    <source>
        <dbReference type="EMBL" id="KAH6600249.1"/>
    </source>
</evidence>